<dbReference type="Proteomes" id="UP001481872">
    <property type="component" value="Unassembled WGS sequence"/>
</dbReference>
<keyword evidence="2" id="KW-0732">Signal</keyword>
<name>A0ABV1J7R6_9FIRM</name>
<dbReference type="EMBL" id="JBBNPS010000030">
    <property type="protein sequence ID" value="MEQ3354244.1"/>
    <property type="molecule type" value="Genomic_DNA"/>
</dbReference>
<evidence type="ECO:0000313" key="3">
    <source>
        <dbReference type="EMBL" id="MEQ3354244.1"/>
    </source>
</evidence>
<evidence type="ECO:0000313" key="4">
    <source>
        <dbReference type="Proteomes" id="UP001481872"/>
    </source>
</evidence>
<dbReference type="RefSeq" id="WP_349054531.1">
    <property type="nucleotide sequence ID" value="NZ_JBBNPS010000030.1"/>
</dbReference>
<feature type="chain" id="PRO_5046121707" description="Lipoprotein" evidence="2">
    <location>
        <begin position="31"/>
        <end position="248"/>
    </location>
</feature>
<keyword evidence="4" id="KW-1185">Reference proteome</keyword>
<gene>
    <name evidence="3" type="ORF">AAA081_08060</name>
</gene>
<reference evidence="3 4" key="1">
    <citation type="submission" date="2024-04" db="EMBL/GenBank/DDBJ databases">
        <title>Human intestinal bacterial collection.</title>
        <authorList>
            <person name="Pauvert C."/>
            <person name="Hitch T.C.A."/>
            <person name="Clavel T."/>
        </authorList>
    </citation>
    <scope>NUCLEOTIDE SEQUENCE [LARGE SCALE GENOMIC DNA]</scope>
    <source>
        <strain evidence="3 4">CLA-SR-H026</strain>
    </source>
</reference>
<accession>A0ABV1J7R6</accession>
<protein>
    <recommendedName>
        <fullName evidence="5">Lipoprotein</fullName>
    </recommendedName>
</protein>
<comment type="caution">
    <text evidence="3">The sequence shown here is derived from an EMBL/GenBank/DDBJ whole genome shotgun (WGS) entry which is preliminary data.</text>
</comment>
<proteinExistence type="predicted"/>
<sequence length="248" mass="28442">MKIKFKKKRLLKRRGISILCVLSICLFAVACQKGEETEKPSRNQYKRIEKAADTDYPLLSFNEMANSSDLVVAADFIGFTKPFKVSPYGGGDIAVYKDAVFKVKKVYKGEVKEGKTVTVRIPGGEVVDDERQTIYAEPTEADWMYNDENEKVLFLARPRADRYKTREDYYIFVTGPNGMYDLRDNTLFGLFHEDVTFDAKALDSIDPTVDPAAEEKSEMDERLQEKSMTQEEYDAYFESLEQYGTKEP</sequence>
<organism evidence="3 4">
    <name type="scientific">Aedoeadaptatus acetigenes</name>
    <dbReference type="NCBI Taxonomy" id="2981723"/>
    <lineage>
        <taxon>Bacteria</taxon>
        <taxon>Bacillati</taxon>
        <taxon>Bacillota</taxon>
        <taxon>Tissierellia</taxon>
        <taxon>Tissierellales</taxon>
        <taxon>Peptoniphilaceae</taxon>
        <taxon>Aedoeadaptatus</taxon>
    </lineage>
</organism>
<dbReference type="PROSITE" id="PS51257">
    <property type="entry name" value="PROKAR_LIPOPROTEIN"/>
    <property type="match status" value="1"/>
</dbReference>
<evidence type="ECO:0000256" key="2">
    <source>
        <dbReference type="SAM" id="SignalP"/>
    </source>
</evidence>
<feature type="signal peptide" evidence="2">
    <location>
        <begin position="1"/>
        <end position="30"/>
    </location>
</feature>
<feature type="region of interest" description="Disordered" evidence="1">
    <location>
        <begin position="206"/>
        <end position="231"/>
    </location>
</feature>
<evidence type="ECO:0008006" key="5">
    <source>
        <dbReference type="Google" id="ProtNLM"/>
    </source>
</evidence>
<feature type="compositionally biased region" description="Basic and acidic residues" evidence="1">
    <location>
        <begin position="213"/>
        <end position="229"/>
    </location>
</feature>
<evidence type="ECO:0000256" key="1">
    <source>
        <dbReference type="SAM" id="MobiDB-lite"/>
    </source>
</evidence>